<name>A0A6L8MH61_9BURK</name>
<dbReference type="EMBL" id="WWCP01000002">
    <property type="protein sequence ID" value="MYM81076.1"/>
    <property type="molecule type" value="Genomic_DNA"/>
</dbReference>
<accession>A0A6L8MH61</accession>
<proteinExistence type="predicted"/>
<comment type="caution">
    <text evidence="1">The sequence shown here is derived from an EMBL/GenBank/DDBJ whole genome shotgun (WGS) entry which is preliminary data.</text>
</comment>
<dbReference type="Proteomes" id="UP000474565">
    <property type="component" value="Unassembled WGS sequence"/>
</dbReference>
<evidence type="ECO:0000313" key="1">
    <source>
        <dbReference type="EMBL" id="MYM81076.1"/>
    </source>
</evidence>
<dbReference type="AlphaFoldDB" id="A0A6L8MH61"/>
<sequence>MRAHIIENGRVANTIEVEDLDVFPGLLDADLGGQIGDYYDEAAGTFTTPAAPVQVPEEVTRRQGLQALYLNGVSRTDVLAFINEMQDETARGLALIEYEEATTFRIDNQLVIAAAAHFNLDLTALFIQANSL</sequence>
<organism evidence="1 2">
    <name type="scientific">Duganella lactea</name>
    <dbReference type="NCBI Taxonomy" id="2692173"/>
    <lineage>
        <taxon>Bacteria</taxon>
        <taxon>Pseudomonadati</taxon>
        <taxon>Pseudomonadota</taxon>
        <taxon>Betaproteobacteria</taxon>
        <taxon>Burkholderiales</taxon>
        <taxon>Oxalobacteraceae</taxon>
        <taxon>Telluria group</taxon>
        <taxon>Duganella</taxon>
    </lineage>
</organism>
<gene>
    <name evidence="1" type="ORF">GTP44_03760</name>
</gene>
<evidence type="ECO:0000313" key="2">
    <source>
        <dbReference type="Proteomes" id="UP000474565"/>
    </source>
</evidence>
<protein>
    <submittedName>
        <fullName evidence="1">Uncharacterized protein</fullName>
    </submittedName>
</protein>
<dbReference type="RefSeq" id="WP_161018375.1">
    <property type="nucleotide sequence ID" value="NZ_WWCP01000002.1"/>
</dbReference>
<reference evidence="1 2" key="1">
    <citation type="submission" date="2019-12" db="EMBL/GenBank/DDBJ databases">
        <title>Novel species isolated from a subtropical stream in China.</title>
        <authorList>
            <person name="Lu H."/>
        </authorList>
    </citation>
    <scope>NUCLEOTIDE SEQUENCE [LARGE SCALE GENOMIC DNA]</scope>
    <source>
        <strain evidence="1 2">FT50W</strain>
    </source>
</reference>